<dbReference type="OrthoDB" id="1301613at2759"/>
<feature type="domain" description="HAT C-terminal dimerisation" evidence="2">
    <location>
        <begin position="116"/>
        <end position="180"/>
    </location>
</feature>
<dbReference type="EMBL" id="AWUE01012259">
    <property type="protein sequence ID" value="OMP09726.1"/>
    <property type="molecule type" value="Genomic_DNA"/>
</dbReference>
<feature type="compositionally biased region" description="Acidic residues" evidence="1">
    <location>
        <begin position="12"/>
        <end position="24"/>
    </location>
</feature>
<keyword evidence="4" id="KW-1185">Reference proteome</keyword>
<dbReference type="PANTHER" id="PTHR23272">
    <property type="entry name" value="BED FINGER-RELATED"/>
    <property type="match status" value="1"/>
</dbReference>
<feature type="compositionally biased region" description="Basic and acidic residues" evidence="1">
    <location>
        <begin position="61"/>
        <end position="75"/>
    </location>
</feature>
<dbReference type="Pfam" id="PF05699">
    <property type="entry name" value="Dimer_Tnp_hAT"/>
    <property type="match status" value="1"/>
</dbReference>
<feature type="compositionally biased region" description="Polar residues" evidence="1">
    <location>
        <begin position="25"/>
        <end position="38"/>
    </location>
</feature>
<evidence type="ECO:0000256" key="1">
    <source>
        <dbReference type="SAM" id="MobiDB-lite"/>
    </source>
</evidence>
<comment type="caution">
    <text evidence="3">The sequence shown here is derived from an EMBL/GenBank/DDBJ whole genome shotgun (WGS) entry which is preliminary data.</text>
</comment>
<name>A0A1R3KRL5_9ROSI</name>
<dbReference type="PANTHER" id="PTHR23272:SF184">
    <property type="entry name" value="OS03G0311250 PROTEIN"/>
    <property type="match status" value="1"/>
</dbReference>
<accession>A0A1R3KRL5</accession>
<dbReference type="AlphaFoldDB" id="A0A1R3KRL5"/>
<evidence type="ECO:0000259" key="2">
    <source>
        <dbReference type="Pfam" id="PF05699"/>
    </source>
</evidence>
<dbReference type="Proteomes" id="UP000187203">
    <property type="component" value="Unassembled WGS sequence"/>
</dbReference>
<organism evidence="3 4">
    <name type="scientific">Corchorus olitorius</name>
    <dbReference type="NCBI Taxonomy" id="93759"/>
    <lineage>
        <taxon>Eukaryota</taxon>
        <taxon>Viridiplantae</taxon>
        <taxon>Streptophyta</taxon>
        <taxon>Embryophyta</taxon>
        <taxon>Tracheophyta</taxon>
        <taxon>Spermatophyta</taxon>
        <taxon>Magnoliopsida</taxon>
        <taxon>eudicotyledons</taxon>
        <taxon>Gunneridae</taxon>
        <taxon>Pentapetalae</taxon>
        <taxon>rosids</taxon>
        <taxon>malvids</taxon>
        <taxon>Malvales</taxon>
        <taxon>Malvaceae</taxon>
        <taxon>Grewioideae</taxon>
        <taxon>Apeibeae</taxon>
        <taxon>Corchorus</taxon>
    </lineage>
</organism>
<reference evidence="4" key="1">
    <citation type="submission" date="2013-09" db="EMBL/GenBank/DDBJ databases">
        <title>Corchorus olitorius genome sequencing.</title>
        <authorList>
            <person name="Alam M."/>
            <person name="Haque M.S."/>
            <person name="Islam M.S."/>
            <person name="Emdad E.M."/>
            <person name="Islam M.M."/>
            <person name="Ahmed B."/>
            <person name="Halim A."/>
            <person name="Hossen Q.M.M."/>
            <person name="Hossain M.Z."/>
            <person name="Ahmed R."/>
            <person name="Khan M.M."/>
            <person name="Islam R."/>
            <person name="Rashid M.M."/>
            <person name="Khan S.A."/>
            <person name="Rahman M.S."/>
            <person name="Alam M."/>
            <person name="Yahiya A.S."/>
            <person name="Khan M.S."/>
            <person name="Azam M.S."/>
            <person name="Haque T."/>
            <person name="Lashkar M.Z.H."/>
            <person name="Akhand A.I."/>
            <person name="Morshed G."/>
            <person name="Roy S."/>
            <person name="Uddin K.S."/>
            <person name="Rabeya T."/>
            <person name="Hossain A.S."/>
            <person name="Chowdhury A."/>
            <person name="Snigdha A.R."/>
            <person name="Mortoza M.S."/>
            <person name="Matin S.A."/>
            <person name="Hoque S.M.E."/>
            <person name="Islam M.K."/>
            <person name="Roy D.K."/>
            <person name="Haider R."/>
            <person name="Moosa M.M."/>
            <person name="Elias S.M."/>
            <person name="Hasan A.M."/>
            <person name="Jahan S."/>
            <person name="Shafiuddin M."/>
            <person name="Mahmood N."/>
            <person name="Shommy N.S."/>
        </authorList>
    </citation>
    <scope>NUCLEOTIDE SEQUENCE [LARGE SCALE GENOMIC DNA]</scope>
    <source>
        <strain evidence="4">cv. O-4</strain>
    </source>
</reference>
<feature type="region of interest" description="Disordered" evidence="1">
    <location>
        <begin position="1"/>
        <end position="89"/>
    </location>
</feature>
<dbReference type="GO" id="GO:0046983">
    <property type="term" value="F:protein dimerization activity"/>
    <property type="evidence" value="ECO:0007669"/>
    <property type="project" value="InterPro"/>
</dbReference>
<sequence>MGDTDAVVDIQVDVESESTGEEGLQESQGQDNRRSIGNQHAAVAGDEGVSSKPKRIVGPARDYRRRANLESDKGCEAQSQSQGNVGDDLGAAYSGDAMAQFMREEAEFGLQQVKSELDIYLQEEREIVKQGAPAFDVLKWWRLNSPRFPIMSSLAKDILAVPVSTVASESVFSTDLKKLSVESNIDN</sequence>
<protein>
    <recommendedName>
        <fullName evidence="2">HAT C-terminal dimerisation domain-containing protein</fullName>
    </recommendedName>
</protein>
<dbReference type="InterPro" id="IPR008906">
    <property type="entry name" value="HATC_C_dom"/>
</dbReference>
<dbReference type="InterPro" id="IPR012337">
    <property type="entry name" value="RNaseH-like_sf"/>
</dbReference>
<proteinExistence type="predicted"/>
<dbReference type="SUPFAM" id="SSF53098">
    <property type="entry name" value="Ribonuclease H-like"/>
    <property type="match status" value="1"/>
</dbReference>
<dbReference type="STRING" id="93759.A0A1R3KRL5"/>
<evidence type="ECO:0000313" key="4">
    <source>
        <dbReference type="Proteomes" id="UP000187203"/>
    </source>
</evidence>
<evidence type="ECO:0000313" key="3">
    <source>
        <dbReference type="EMBL" id="OMP09726.1"/>
    </source>
</evidence>
<gene>
    <name evidence="3" type="ORF">COLO4_05192</name>
</gene>